<dbReference type="EMBL" id="JBHSKT010000007">
    <property type="protein sequence ID" value="MFC5271398.1"/>
    <property type="molecule type" value="Genomic_DNA"/>
</dbReference>
<evidence type="ECO:0000313" key="7">
    <source>
        <dbReference type="Proteomes" id="UP001596161"/>
    </source>
</evidence>
<dbReference type="SUPFAM" id="SSF53335">
    <property type="entry name" value="S-adenosyl-L-methionine-dependent methyltransferases"/>
    <property type="match status" value="1"/>
</dbReference>
<keyword evidence="6" id="KW-0489">Methyltransferase</keyword>
<accession>A0ABW0EDR7</accession>
<dbReference type="PRINTS" id="PR00507">
    <property type="entry name" value="N12N6MTFRASE"/>
</dbReference>
<dbReference type="InterPro" id="IPR029464">
    <property type="entry name" value="HSDR_N"/>
</dbReference>
<dbReference type="InterPro" id="IPR002052">
    <property type="entry name" value="DNA_methylase_N6_adenine_CS"/>
</dbReference>
<dbReference type="Pfam" id="PF13588">
    <property type="entry name" value="HSDR_N_2"/>
    <property type="match status" value="1"/>
</dbReference>
<evidence type="ECO:0000259" key="4">
    <source>
        <dbReference type="Pfam" id="PF02384"/>
    </source>
</evidence>
<dbReference type="Pfam" id="PF02384">
    <property type="entry name" value="N6_Mtase"/>
    <property type="match status" value="1"/>
</dbReference>
<evidence type="ECO:0000256" key="2">
    <source>
        <dbReference type="ARBA" id="ARBA00022747"/>
    </source>
</evidence>
<keyword evidence="7" id="KW-1185">Reference proteome</keyword>
<dbReference type="GO" id="GO:0008168">
    <property type="term" value="F:methyltransferase activity"/>
    <property type="evidence" value="ECO:0007669"/>
    <property type="project" value="UniProtKB-KW"/>
</dbReference>
<evidence type="ECO:0000256" key="1">
    <source>
        <dbReference type="ARBA" id="ARBA00006594"/>
    </source>
</evidence>
<comment type="caution">
    <text evidence="6">The sequence shown here is derived from an EMBL/GenBank/DDBJ whole genome shotgun (WGS) entry which is preliminary data.</text>
</comment>
<dbReference type="GO" id="GO:0032259">
    <property type="term" value="P:methylation"/>
    <property type="evidence" value="ECO:0007669"/>
    <property type="project" value="UniProtKB-KW"/>
</dbReference>
<dbReference type="Gene3D" id="3.40.50.150">
    <property type="entry name" value="Vaccinia Virus protein VP39"/>
    <property type="match status" value="1"/>
</dbReference>
<proteinExistence type="inferred from homology"/>
<evidence type="ECO:0000259" key="5">
    <source>
        <dbReference type="Pfam" id="PF13588"/>
    </source>
</evidence>
<comment type="similarity">
    <text evidence="1">Belongs to the N(4)/N(6)-methyltransferase family.</text>
</comment>
<dbReference type="InterPro" id="IPR052916">
    <property type="entry name" value="Type-I_RE_MTase_Subunit"/>
</dbReference>
<protein>
    <submittedName>
        <fullName evidence="6">N-6 DNA methylase</fullName>
    </submittedName>
</protein>
<feature type="domain" description="DNA methylase adenine-specific" evidence="4">
    <location>
        <begin position="319"/>
        <end position="605"/>
    </location>
</feature>
<name>A0ABW0EDR7_9BACT</name>
<dbReference type="PANTHER" id="PTHR42998:SF1">
    <property type="entry name" value="TYPE I RESTRICTION ENZYME HINDI METHYLASE SUBUNIT"/>
    <property type="match status" value="1"/>
</dbReference>
<organism evidence="6 7">
    <name type="scientific">Adhaeribacter terreus</name>
    <dbReference type="NCBI Taxonomy" id="529703"/>
    <lineage>
        <taxon>Bacteria</taxon>
        <taxon>Pseudomonadati</taxon>
        <taxon>Bacteroidota</taxon>
        <taxon>Cytophagia</taxon>
        <taxon>Cytophagales</taxon>
        <taxon>Hymenobacteraceae</taxon>
        <taxon>Adhaeribacter</taxon>
    </lineage>
</organism>
<sequence length="930" mass="106869">MIAKELLDKIFKDPSTQYDLAEFNNPAIDYDVALNLIARPGTGRLTGKTIYYLKTLAPFHSEKEEVQVFVEDGKANPEEIIRQLWVHRLINYYGYDKEEIELETPVAFGTDVSTKFADIVVYTNKEKTTPKIIIEVKKPKRKDGIEQLRSYLNAKGSPIGVWSNGSDKVILYRPYPQDFDALPEIPRKGQSPEDLQAAKLTLAHLDKSFDFKKILLDLEELVLGSSGVNVFNEIFKIIFAKIWDEKQAIESRPDQSLEFKWFKDPELTYERINHLFKKAAQEWKGIFEETDRIRLQKEHLNVCIAPLERKRFLGSNLRIIDDAFEYLLPTEAKKKKGQFFTPRFVIDMCVRMLNPKRNEYVLDPACGSAGFLVHTMEWAYPAEGPDEMELRKSRYAARYLWGVDFEEQAAKTSRALMLIAGDGHTNIFGPDVDTLEPRTWYRTPSGKALMQTLKKYSLTKIEIPEDELFTDDENAWKYFEDLKFDVILSNPPFAGEVKVKQQLAHYQLAKPALKRAKDKQAKEERDVLFIERIVKMLKPGGRAAIVLPQGKFNNSSLAFIREWILRKARLLAVVGLHGNSFKPHTGTKTSVLFIQKYTERELQEIEQVQNEVKASCPNYASQIRTLLDAHVEATEVPEEIIPENILELLLEEFAEPEPEATDDAGTDEKKENEEEVVETAEPSLEEQLEAADTKIQELKTERLKAKKQLDELCDAEEALKETQKGELEIISQNWEGNKSELREHLKTIKAGHNQALKELKEKQKATAKQLTAFLKQLDRDIPQAEYDKNLLTNKGKLSLILNDDYLLQKLSDRFIDAEVAKRLDYSIFMAVSEQGGKNNSGEYEYMLDEDGNIMEDENGNPIFNQDLVNYEISKEDLENLKAEEKEPTYEDQLPMAADPEIEYNVKGKPLAIAEAFVQYAKEQGFNFWNN</sequence>
<evidence type="ECO:0000256" key="3">
    <source>
        <dbReference type="SAM" id="MobiDB-lite"/>
    </source>
</evidence>
<feature type="compositionally biased region" description="Acidic residues" evidence="3">
    <location>
        <begin position="673"/>
        <end position="683"/>
    </location>
</feature>
<dbReference type="InterPro" id="IPR029063">
    <property type="entry name" value="SAM-dependent_MTases_sf"/>
</dbReference>
<gene>
    <name evidence="6" type="ORF">ACFPIB_12300</name>
</gene>
<evidence type="ECO:0000313" key="6">
    <source>
        <dbReference type="EMBL" id="MFC5271398.1"/>
    </source>
</evidence>
<feature type="domain" description="Type I restriction enzyme R protein N-terminal" evidence="5">
    <location>
        <begin position="77"/>
        <end position="186"/>
    </location>
</feature>
<dbReference type="PANTHER" id="PTHR42998">
    <property type="entry name" value="TYPE I RESTRICTION ENZYME HINDVIIP M PROTEIN-RELATED"/>
    <property type="match status" value="1"/>
</dbReference>
<reference evidence="7" key="1">
    <citation type="journal article" date="2019" name="Int. J. Syst. Evol. Microbiol.">
        <title>The Global Catalogue of Microorganisms (GCM) 10K type strain sequencing project: providing services to taxonomists for standard genome sequencing and annotation.</title>
        <authorList>
            <consortium name="The Broad Institute Genomics Platform"/>
            <consortium name="The Broad Institute Genome Sequencing Center for Infectious Disease"/>
            <person name="Wu L."/>
            <person name="Ma J."/>
        </authorList>
    </citation>
    <scope>NUCLEOTIDE SEQUENCE [LARGE SCALE GENOMIC DNA]</scope>
    <source>
        <strain evidence="7">KACC 12602</strain>
    </source>
</reference>
<dbReference type="InterPro" id="IPR003356">
    <property type="entry name" value="DNA_methylase_A-5"/>
</dbReference>
<dbReference type="PROSITE" id="PS00092">
    <property type="entry name" value="N6_MTASE"/>
    <property type="match status" value="1"/>
</dbReference>
<keyword evidence="6" id="KW-0808">Transferase</keyword>
<keyword evidence="2" id="KW-0680">Restriction system</keyword>
<dbReference type="Proteomes" id="UP001596161">
    <property type="component" value="Unassembled WGS sequence"/>
</dbReference>
<dbReference type="RefSeq" id="WP_378017762.1">
    <property type="nucleotide sequence ID" value="NZ_JBHSKT010000007.1"/>
</dbReference>
<feature type="region of interest" description="Disordered" evidence="3">
    <location>
        <begin position="657"/>
        <end position="683"/>
    </location>
</feature>